<dbReference type="InterPro" id="IPR023074">
    <property type="entry name" value="HMG_CoA_Rdtase_cat_sf"/>
</dbReference>
<name>A0A382RVP4_9ZZZZ</name>
<dbReference type="GO" id="GO:0004420">
    <property type="term" value="F:hydroxymethylglutaryl-CoA reductase (NADPH) activity"/>
    <property type="evidence" value="ECO:0007669"/>
    <property type="project" value="InterPro"/>
</dbReference>
<feature type="non-terminal residue" evidence="3">
    <location>
        <position position="317"/>
    </location>
</feature>
<keyword evidence="2" id="KW-0560">Oxidoreductase</keyword>
<reference evidence="3" key="1">
    <citation type="submission" date="2018-05" db="EMBL/GenBank/DDBJ databases">
        <authorList>
            <person name="Lanie J.A."/>
            <person name="Ng W.-L."/>
            <person name="Kazmierczak K.M."/>
            <person name="Andrzejewski T.M."/>
            <person name="Davidsen T.M."/>
            <person name="Wayne K.J."/>
            <person name="Tettelin H."/>
            <person name="Glass J.I."/>
            <person name="Rusch D."/>
            <person name="Podicherti R."/>
            <person name="Tsui H.-C.T."/>
            <person name="Winkler M.E."/>
        </authorList>
    </citation>
    <scope>NUCLEOTIDE SEQUENCE</scope>
</reference>
<evidence type="ECO:0000256" key="2">
    <source>
        <dbReference type="ARBA" id="ARBA00023002"/>
    </source>
</evidence>
<evidence type="ECO:0000256" key="1">
    <source>
        <dbReference type="ARBA" id="ARBA00007661"/>
    </source>
</evidence>
<dbReference type="CDD" id="cd00644">
    <property type="entry name" value="HMG-CoA_reductase_classII"/>
    <property type="match status" value="1"/>
</dbReference>
<feature type="non-terminal residue" evidence="3">
    <location>
        <position position="1"/>
    </location>
</feature>
<dbReference type="EMBL" id="UINC01124313">
    <property type="protein sequence ID" value="SVD01372.1"/>
    <property type="molecule type" value="Genomic_DNA"/>
</dbReference>
<evidence type="ECO:0000313" key="3">
    <source>
        <dbReference type="EMBL" id="SVD01372.1"/>
    </source>
</evidence>
<dbReference type="PROSITE" id="PS00066">
    <property type="entry name" value="HMG_COA_REDUCTASE_1"/>
    <property type="match status" value="1"/>
</dbReference>
<dbReference type="InterPro" id="IPR004553">
    <property type="entry name" value="HMG_CoA_Rdtase_bac-typ"/>
</dbReference>
<dbReference type="Gene3D" id="3.90.770.10">
    <property type="entry name" value="3-hydroxy-3-methylglutaryl-coenzyme A Reductase, Chain A, domain 2"/>
    <property type="match status" value="2"/>
</dbReference>
<dbReference type="AlphaFoldDB" id="A0A382RVP4"/>
<dbReference type="PRINTS" id="PR00071">
    <property type="entry name" value="HMGCOARDTASE"/>
</dbReference>
<dbReference type="PANTHER" id="PTHR10572:SF24">
    <property type="entry name" value="3-HYDROXY-3-METHYLGLUTARYL-COENZYME A REDUCTASE"/>
    <property type="match status" value="1"/>
</dbReference>
<evidence type="ECO:0008006" key="4">
    <source>
        <dbReference type="Google" id="ProtNLM"/>
    </source>
</evidence>
<dbReference type="SUPFAM" id="SSF56542">
    <property type="entry name" value="Substrate-binding domain of HMG-CoA reductase"/>
    <property type="match status" value="1"/>
</dbReference>
<dbReference type="GO" id="GO:0015936">
    <property type="term" value="P:coenzyme A metabolic process"/>
    <property type="evidence" value="ECO:0007669"/>
    <property type="project" value="InterPro"/>
</dbReference>
<dbReference type="Pfam" id="PF00368">
    <property type="entry name" value="HMG-CoA_red"/>
    <property type="match status" value="1"/>
</dbReference>
<dbReference type="InterPro" id="IPR002202">
    <property type="entry name" value="HMG_CoA_Rdtase"/>
</dbReference>
<proteinExistence type="inferred from homology"/>
<dbReference type="InterPro" id="IPR023076">
    <property type="entry name" value="HMG_CoA_Rdtase_CS"/>
</dbReference>
<dbReference type="InterPro" id="IPR009023">
    <property type="entry name" value="HMG_CoA_Rdtase_NAD(P)-bd_sf"/>
</dbReference>
<gene>
    <name evidence="3" type="ORF">METZ01_LOCUS354226</name>
</gene>
<sequence>LPTRLADQMIENVVGVFGLPFAIAPNFIVNGRDYLVPMVVEEPSVVAGLSSAAKMIRDSGGFSVTSTAPILIGQVQIRDVRDADNAMQLLQTSRDEILEIANNLQPRLKKRGGGARDFELFKYRQPDKKWMVIMHLLVDTRDAMGANIVNSMCEGIAPYIEKVCGGKVLLRILSNLVDKSLVSATVNIKLAVLEVDEYSSEMIRDSIVLANDFANIDPYRAATHNKGIMNGIDAVAVATGNDWRAIEAGIHAFAAKDGVYHSLTRWSVAENGDLVGELTIPLKVGIVGGSLSTNPGARVGLKVTGVESAVELAELMA</sequence>
<dbReference type="PANTHER" id="PTHR10572">
    <property type="entry name" value="3-HYDROXY-3-METHYLGLUTARYL-COENZYME A REDUCTASE"/>
    <property type="match status" value="1"/>
</dbReference>
<accession>A0A382RVP4</accession>
<comment type="similarity">
    <text evidence="1">Belongs to the HMG-CoA reductase family.</text>
</comment>
<dbReference type="InterPro" id="IPR009029">
    <property type="entry name" value="HMG_CoA_Rdtase_sub-bd_dom_sf"/>
</dbReference>
<organism evidence="3">
    <name type="scientific">marine metagenome</name>
    <dbReference type="NCBI Taxonomy" id="408172"/>
    <lineage>
        <taxon>unclassified sequences</taxon>
        <taxon>metagenomes</taxon>
        <taxon>ecological metagenomes</taxon>
    </lineage>
</organism>
<dbReference type="PROSITE" id="PS50065">
    <property type="entry name" value="HMG_COA_REDUCTASE_4"/>
    <property type="match status" value="1"/>
</dbReference>
<protein>
    <recommendedName>
        <fullName evidence="4">Hydroxymethylglutaryl-CoA reductase (NADPH)</fullName>
    </recommendedName>
</protein>
<dbReference type="NCBIfam" id="TIGR00532">
    <property type="entry name" value="HMG_CoA_R_NAD"/>
    <property type="match status" value="1"/>
</dbReference>
<dbReference type="SUPFAM" id="SSF55035">
    <property type="entry name" value="NAD-binding domain of HMG-CoA reductase"/>
    <property type="match status" value="1"/>
</dbReference>